<dbReference type="Proteomes" id="UP000041314">
    <property type="component" value="Unassembled WGS sequence"/>
</dbReference>
<dbReference type="AlphaFoldDB" id="A0A655CYN4"/>
<evidence type="ECO:0000313" key="1">
    <source>
        <dbReference type="EMBL" id="CNU34820.1"/>
    </source>
</evidence>
<name>A0A655CYN4_SALET</name>
<dbReference type="EMBL" id="CQPA01000019">
    <property type="protein sequence ID" value="CNU34820.1"/>
    <property type="molecule type" value="Genomic_DNA"/>
</dbReference>
<sequence length="70" mass="8351">MLRYFIANKCRENLCATADKVLVEHLINFRQAKLRQFVRKKKSLLFAQSLRDGLRKADLLIMVFQIIEFH</sequence>
<evidence type="ECO:0000313" key="2">
    <source>
        <dbReference type="Proteomes" id="UP000041314"/>
    </source>
</evidence>
<accession>A0A655CYN4</accession>
<protein>
    <submittedName>
        <fullName evidence="1">Uncharacterized protein</fullName>
    </submittedName>
</protein>
<reference evidence="1 2" key="1">
    <citation type="submission" date="2015-03" db="EMBL/GenBank/DDBJ databases">
        <authorList>
            <consortium name="Pathogen Informatics"/>
        </authorList>
    </citation>
    <scope>NUCLEOTIDE SEQUENCE [LARGE SCALE GENOMIC DNA]</scope>
    <source>
        <strain evidence="1 2">A1104</strain>
    </source>
</reference>
<gene>
    <name evidence="1" type="ORF">ERS008198_02551</name>
</gene>
<organism evidence="1 2">
    <name type="scientific">Salmonella enterica subsp. enterica serovar Bovismorbificans</name>
    <dbReference type="NCBI Taxonomy" id="58097"/>
    <lineage>
        <taxon>Bacteria</taxon>
        <taxon>Pseudomonadati</taxon>
        <taxon>Pseudomonadota</taxon>
        <taxon>Gammaproteobacteria</taxon>
        <taxon>Enterobacterales</taxon>
        <taxon>Enterobacteriaceae</taxon>
        <taxon>Salmonella</taxon>
    </lineage>
</organism>
<proteinExistence type="predicted"/>